<feature type="chain" id="PRO_5036412123" description="DUF1254 domain-containing protein" evidence="1">
    <location>
        <begin position="20"/>
        <end position="477"/>
    </location>
</feature>
<protein>
    <recommendedName>
        <fullName evidence="8">DUF1254 domain-containing protein</fullName>
    </recommendedName>
</protein>
<evidence type="ECO:0000256" key="1">
    <source>
        <dbReference type="SAM" id="SignalP"/>
    </source>
</evidence>
<proteinExistence type="predicted"/>
<dbReference type="InterPro" id="IPR037050">
    <property type="entry name" value="DUF1254_sf"/>
</dbReference>
<dbReference type="Pfam" id="PF06742">
    <property type="entry name" value="DUF1214"/>
    <property type="match status" value="1"/>
</dbReference>
<dbReference type="Proteomes" id="UP000663828">
    <property type="component" value="Unassembled WGS sequence"/>
</dbReference>
<dbReference type="InterPro" id="IPR037049">
    <property type="entry name" value="DUF1214_C_sf"/>
</dbReference>
<reference evidence="5" key="1">
    <citation type="submission" date="2021-02" db="EMBL/GenBank/DDBJ databases">
        <authorList>
            <person name="Nowell W R."/>
        </authorList>
    </citation>
    <scope>NUCLEOTIDE SEQUENCE</scope>
</reference>
<keyword evidence="6" id="KW-1185">Reference proteome</keyword>
<organism evidence="5 7">
    <name type="scientific">Adineta ricciae</name>
    <name type="common">Rotifer</name>
    <dbReference type="NCBI Taxonomy" id="249248"/>
    <lineage>
        <taxon>Eukaryota</taxon>
        <taxon>Metazoa</taxon>
        <taxon>Spiralia</taxon>
        <taxon>Gnathifera</taxon>
        <taxon>Rotifera</taxon>
        <taxon>Eurotatoria</taxon>
        <taxon>Bdelloidea</taxon>
        <taxon>Adinetida</taxon>
        <taxon>Adinetidae</taxon>
        <taxon>Adineta</taxon>
    </lineage>
</organism>
<dbReference type="EMBL" id="CAJNOJ010000455">
    <property type="protein sequence ID" value="CAF1454463.1"/>
    <property type="molecule type" value="Genomic_DNA"/>
</dbReference>
<sequence length="477" mass="54943">MYLRTVSLIFLVIVVNVDAGKSKKVILIPKQARNVAIEAYIYGYSIITSEITRVQMTNVNERQTYKAPMGQFINMRHYPSASFRGITTPNADTLYSTAWLDLDDEPWVFSHPDMGKRYYLFPMYEHWMSVIESPGTRTTGTGAATYLLTGPKWNGTLSSQLKQRITKHIRSPSRYLFILGRTYCLGKPEDYVTVHRLQDQYFLRPLSVFSSNKYQTPQEYNPPVPKVNPNYGFSMTDKVRDVINNMNITTYFNMLAMLMKDNPPAKEDAGIVKKMAQLGIVPGKTFNWNNLSRKLQNAIKPVPKLAFHKIISLESKSGKNRNGWIFPKIPNHYGTNYLLRAFIAAYGWPGNLPDDAIYLYTNVDSNGKKLSGRYNYTLRFPKDQTPPIKAFWSITMYDPEYFFTPNALNKFTLSPRDPLIYNTKDGSLDLYFQHVAPEESKQANWLPSPQGNFVLMLRMYWPQIQNSTWTVPPVKKI</sequence>
<name>A0A815PW93_ADIRI</name>
<dbReference type="Pfam" id="PF06863">
    <property type="entry name" value="DUF1254"/>
    <property type="match status" value="1"/>
</dbReference>
<dbReference type="Proteomes" id="UP000663852">
    <property type="component" value="Unassembled WGS sequence"/>
</dbReference>
<feature type="domain" description="DUF1254" evidence="3">
    <location>
        <begin position="70"/>
        <end position="205"/>
    </location>
</feature>
<dbReference type="InterPro" id="IPR010621">
    <property type="entry name" value="DUF1214"/>
</dbReference>
<gene>
    <name evidence="5" type="ORF">EDS130_LOCUS39735</name>
    <name evidence="4" type="ORF">XAT740_LOCUS6634</name>
</gene>
<dbReference type="Gene3D" id="2.60.40.1610">
    <property type="entry name" value="Domain of unknown function DUF1254"/>
    <property type="match status" value="1"/>
</dbReference>
<feature type="signal peptide" evidence="1">
    <location>
        <begin position="1"/>
        <end position="19"/>
    </location>
</feature>
<dbReference type="PANTHER" id="PTHR36509:SF2">
    <property type="entry name" value="BLL3101 PROTEIN"/>
    <property type="match status" value="1"/>
</dbReference>
<evidence type="ECO:0000313" key="4">
    <source>
        <dbReference type="EMBL" id="CAF0873838.1"/>
    </source>
</evidence>
<dbReference type="Gene3D" id="1.10.3360.10">
    <property type="entry name" value="VPA0735-like domain"/>
    <property type="match status" value="1"/>
</dbReference>
<evidence type="ECO:0000259" key="3">
    <source>
        <dbReference type="Pfam" id="PF06863"/>
    </source>
</evidence>
<keyword evidence="1" id="KW-0732">Signal</keyword>
<dbReference type="OrthoDB" id="2018906at2759"/>
<dbReference type="EMBL" id="CAJNOR010000303">
    <property type="protein sequence ID" value="CAF0873838.1"/>
    <property type="molecule type" value="Genomic_DNA"/>
</dbReference>
<feature type="domain" description="DUF1214" evidence="2">
    <location>
        <begin position="356"/>
        <end position="463"/>
    </location>
</feature>
<dbReference type="SUPFAM" id="SSF160935">
    <property type="entry name" value="VPA0735-like"/>
    <property type="match status" value="1"/>
</dbReference>
<dbReference type="Gene3D" id="2.60.120.600">
    <property type="entry name" value="Domain of unknown function DUF1214, C-terminal domain"/>
    <property type="match status" value="1"/>
</dbReference>
<dbReference type="PANTHER" id="PTHR36509">
    <property type="entry name" value="BLL3101 PROTEIN"/>
    <property type="match status" value="1"/>
</dbReference>
<dbReference type="InterPro" id="IPR010679">
    <property type="entry name" value="DUF1254"/>
</dbReference>
<dbReference type="AlphaFoldDB" id="A0A815PW93"/>
<evidence type="ECO:0000313" key="6">
    <source>
        <dbReference type="Proteomes" id="UP000663828"/>
    </source>
</evidence>
<evidence type="ECO:0000259" key="2">
    <source>
        <dbReference type="Pfam" id="PF06742"/>
    </source>
</evidence>
<evidence type="ECO:0000313" key="5">
    <source>
        <dbReference type="EMBL" id="CAF1454463.1"/>
    </source>
</evidence>
<accession>A0A815PW93</accession>
<evidence type="ECO:0008006" key="8">
    <source>
        <dbReference type="Google" id="ProtNLM"/>
    </source>
</evidence>
<evidence type="ECO:0000313" key="7">
    <source>
        <dbReference type="Proteomes" id="UP000663852"/>
    </source>
</evidence>
<comment type="caution">
    <text evidence="5">The sequence shown here is derived from an EMBL/GenBank/DDBJ whole genome shotgun (WGS) entry which is preliminary data.</text>
</comment>